<evidence type="ECO:0000256" key="1">
    <source>
        <dbReference type="ARBA" id="ARBA00004123"/>
    </source>
</evidence>
<protein>
    <recommendedName>
        <fullName evidence="7">HORMA domain-containing protein</fullName>
    </recommendedName>
</protein>
<dbReference type="Gene3D" id="3.30.900.10">
    <property type="entry name" value="HORMA domain"/>
    <property type="match status" value="1"/>
</dbReference>
<organism evidence="8 9">
    <name type="scientific">Candida tropicalis (strain ATCC MYA-3404 / T1)</name>
    <name type="common">Yeast</name>
    <dbReference type="NCBI Taxonomy" id="294747"/>
    <lineage>
        <taxon>Eukaryota</taxon>
        <taxon>Fungi</taxon>
        <taxon>Dikarya</taxon>
        <taxon>Ascomycota</taxon>
        <taxon>Saccharomycotina</taxon>
        <taxon>Pichiomycetes</taxon>
        <taxon>Debaryomycetaceae</taxon>
        <taxon>Candida/Lodderomyces clade</taxon>
        <taxon>Candida</taxon>
    </lineage>
</organism>
<dbReference type="Pfam" id="PF02301">
    <property type="entry name" value="HORMA"/>
    <property type="match status" value="1"/>
</dbReference>
<dbReference type="HOGENOM" id="CLU_449757_0_0_1"/>
<dbReference type="KEGG" id="ctp:CTRG_04419"/>
<dbReference type="OrthoDB" id="1928087at2759"/>
<dbReference type="RefSeq" id="XP_002550121.1">
    <property type="nucleotide sequence ID" value="XM_002550075.1"/>
</dbReference>
<dbReference type="AlphaFoldDB" id="C5MEC6"/>
<dbReference type="InterPro" id="IPR036570">
    <property type="entry name" value="HORMA_dom_sf"/>
</dbReference>
<evidence type="ECO:0000256" key="2">
    <source>
        <dbReference type="ARBA" id="ARBA00004286"/>
    </source>
</evidence>
<dbReference type="GO" id="GO:0005634">
    <property type="term" value="C:nucleus"/>
    <property type="evidence" value="ECO:0007669"/>
    <property type="project" value="UniProtKB-SubCell"/>
</dbReference>
<dbReference type="EMBL" id="GG692400">
    <property type="protein sequence ID" value="EER31636.1"/>
    <property type="molecule type" value="Genomic_DNA"/>
</dbReference>
<gene>
    <name evidence="8" type="ORF">CTRG_04419</name>
</gene>
<evidence type="ECO:0000256" key="6">
    <source>
        <dbReference type="SAM" id="MobiDB-lite"/>
    </source>
</evidence>
<evidence type="ECO:0000256" key="4">
    <source>
        <dbReference type="ARBA" id="ARBA00023242"/>
    </source>
</evidence>
<evidence type="ECO:0000256" key="5">
    <source>
        <dbReference type="ARBA" id="ARBA00023254"/>
    </source>
</evidence>
<sequence length="601" mass="68655">MGVTAEESRGFVYELISTSMYCITYLRNLFRETSYYDTKYFDTVDPDLTSSYICVKKLRKGASKSSDIFVEYIERGIFQAIQLKYLKGVSFNIHSSKNSPFNSEESYLFGIDYINNQVSLNGSNEEISSDSITKSIYSLVKRLIVLTQTLETPRKQRYFTIRLLYNETCPSEYQPPYFQDATLLEPNVIRLEADSQGIAIGTLQTGECKSSINVLVEKRNSNTCVDVDPFDLLADDYNGFDDSPLSTLHLSEKSPEAVEVTQILEPSRLVKCKICENEIDPVALGYDQPLVRDIPCFECLFKGNIDPELIILQKVRILWNFYMNHDFPSFKKSLDIIKITDPETIKKIFNRLFNDGILVTTNKATLATNSAEFQKGSGIFSSTLEGIIDNHGCELIANREYFVSFVPKLSEKLNFLDFDTKLRKIYFPNYKILKLAFVMSNLDKFKKTNPIVHKEHENDDDVVPVTAYMHSRVLNNSQTQSSESSFSPTSDYVSRSSIKFTFTNKETSPTTAHSEDDDDDDNDDNQNINLKDSSYDASEISHNLDDLSFAESLQLLSQQSVISNQQSPIELTQVMNKTRKAESNVYYKKKKRRKVSINKKI</sequence>
<keyword evidence="4" id="KW-0539">Nucleus</keyword>
<dbReference type="InterPro" id="IPR003511">
    <property type="entry name" value="HORMA_dom"/>
</dbReference>
<dbReference type="VEuPathDB" id="FungiDB:CTRG_04419"/>
<dbReference type="SUPFAM" id="SSF56019">
    <property type="entry name" value="The spindle assembly checkpoint protein mad2"/>
    <property type="match status" value="1"/>
</dbReference>
<dbReference type="GeneID" id="8298652"/>
<feature type="region of interest" description="Disordered" evidence="6">
    <location>
        <begin position="504"/>
        <end position="526"/>
    </location>
</feature>
<evidence type="ECO:0000313" key="9">
    <source>
        <dbReference type="Proteomes" id="UP000002037"/>
    </source>
</evidence>
<dbReference type="STRING" id="294747.C5MEC6"/>
<dbReference type="InterPro" id="IPR051294">
    <property type="entry name" value="HORMA_MeioticProgression"/>
</dbReference>
<dbReference type="GO" id="GO:0005694">
    <property type="term" value="C:chromosome"/>
    <property type="evidence" value="ECO:0007669"/>
    <property type="project" value="UniProtKB-SubCell"/>
</dbReference>
<accession>C5MEC6</accession>
<comment type="subcellular location">
    <subcellularLocation>
        <location evidence="2">Chromosome</location>
    </subcellularLocation>
    <subcellularLocation>
        <location evidence="1">Nucleus</location>
    </subcellularLocation>
</comment>
<dbReference type="GO" id="GO:0051598">
    <property type="term" value="P:meiotic recombination checkpoint signaling"/>
    <property type="evidence" value="ECO:0007669"/>
    <property type="project" value="TreeGrafter"/>
</dbReference>
<evidence type="ECO:0000313" key="8">
    <source>
        <dbReference type="EMBL" id="EER31636.1"/>
    </source>
</evidence>
<feature type="domain" description="HORMA" evidence="7">
    <location>
        <begin position="6"/>
        <end position="214"/>
    </location>
</feature>
<name>C5MEC6_CANTT</name>
<proteinExistence type="predicted"/>
<dbReference type="eggNOG" id="KOG4652">
    <property type="taxonomic scope" value="Eukaryota"/>
</dbReference>
<feature type="compositionally biased region" description="Acidic residues" evidence="6">
    <location>
        <begin position="515"/>
        <end position="524"/>
    </location>
</feature>
<evidence type="ECO:0000256" key="3">
    <source>
        <dbReference type="ARBA" id="ARBA00022454"/>
    </source>
</evidence>
<keyword evidence="9" id="KW-1185">Reference proteome</keyword>
<dbReference type="GO" id="GO:0007130">
    <property type="term" value="P:synaptonemal complex assembly"/>
    <property type="evidence" value="ECO:0007669"/>
    <property type="project" value="TreeGrafter"/>
</dbReference>
<keyword evidence="3" id="KW-0158">Chromosome</keyword>
<dbReference type="PANTHER" id="PTHR48225:SF7">
    <property type="entry name" value="MEIOSIS-SPECIFIC PROTEIN HOP1"/>
    <property type="match status" value="1"/>
</dbReference>
<evidence type="ECO:0000259" key="7">
    <source>
        <dbReference type="PROSITE" id="PS50815"/>
    </source>
</evidence>
<dbReference type="PANTHER" id="PTHR48225">
    <property type="entry name" value="HORMA DOMAIN-CONTAINING PROTEIN 1"/>
    <property type="match status" value="1"/>
</dbReference>
<keyword evidence="5" id="KW-0469">Meiosis</keyword>
<reference evidence="8 9" key="1">
    <citation type="journal article" date="2009" name="Nature">
        <title>Evolution of pathogenicity and sexual reproduction in eight Candida genomes.</title>
        <authorList>
            <person name="Butler G."/>
            <person name="Rasmussen M.D."/>
            <person name="Lin M.F."/>
            <person name="Santos M.A."/>
            <person name="Sakthikumar S."/>
            <person name="Munro C.A."/>
            <person name="Rheinbay E."/>
            <person name="Grabherr M."/>
            <person name="Forche A."/>
            <person name="Reedy J.L."/>
            <person name="Agrafioti I."/>
            <person name="Arnaud M.B."/>
            <person name="Bates S."/>
            <person name="Brown A.J."/>
            <person name="Brunke S."/>
            <person name="Costanzo M.C."/>
            <person name="Fitzpatrick D.A."/>
            <person name="de Groot P.W."/>
            <person name="Harris D."/>
            <person name="Hoyer L.L."/>
            <person name="Hube B."/>
            <person name="Klis F.M."/>
            <person name="Kodira C."/>
            <person name="Lennard N."/>
            <person name="Logue M.E."/>
            <person name="Martin R."/>
            <person name="Neiman A.M."/>
            <person name="Nikolaou E."/>
            <person name="Quail M.A."/>
            <person name="Quinn J."/>
            <person name="Santos M.C."/>
            <person name="Schmitzberger F.F."/>
            <person name="Sherlock G."/>
            <person name="Shah P."/>
            <person name="Silverstein K.A."/>
            <person name="Skrzypek M.S."/>
            <person name="Soll D."/>
            <person name="Staggs R."/>
            <person name="Stansfield I."/>
            <person name="Stumpf M.P."/>
            <person name="Sudbery P.E."/>
            <person name="Srikantha T."/>
            <person name="Zeng Q."/>
            <person name="Berman J."/>
            <person name="Berriman M."/>
            <person name="Heitman J."/>
            <person name="Gow N.A."/>
            <person name="Lorenz M.C."/>
            <person name="Birren B.W."/>
            <person name="Kellis M."/>
            <person name="Cuomo C.A."/>
        </authorList>
    </citation>
    <scope>NUCLEOTIDE SEQUENCE [LARGE SCALE GENOMIC DNA]</scope>
    <source>
        <strain evidence="9">ATCC MYA-3404 / T1</strain>
    </source>
</reference>
<dbReference type="Proteomes" id="UP000002037">
    <property type="component" value="Unassembled WGS sequence"/>
</dbReference>
<dbReference type="PROSITE" id="PS50815">
    <property type="entry name" value="HORMA"/>
    <property type="match status" value="1"/>
</dbReference>